<dbReference type="Proteomes" id="UP000886885">
    <property type="component" value="Chromosome 15A"/>
</dbReference>
<comment type="caution">
    <text evidence="2">The sequence shown here is derived from an EMBL/GenBank/DDBJ whole genome shotgun (WGS) entry which is preliminary data.</text>
</comment>
<proteinExistence type="predicted"/>
<dbReference type="AlphaFoldDB" id="A0A8X8C9L2"/>
<protein>
    <recommendedName>
        <fullName evidence="4">BZIP domain-containing protein</fullName>
    </recommendedName>
</protein>
<reference evidence="2" key="1">
    <citation type="journal article" date="2020" name="bioRxiv">
        <title>Hybrid origin of Populus tomentosa Carr. identified through genome sequencing and phylogenomic analysis.</title>
        <authorList>
            <person name="An X."/>
            <person name="Gao K."/>
            <person name="Chen Z."/>
            <person name="Li J."/>
            <person name="Yang X."/>
            <person name="Yang X."/>
            <person name="Zhou J."/>
            <person name="Guo T."/>
            <person name="Zhao T."/>
            <person name="Huang S."/>
            <person name="Miao D."/>
            <person name="Khan W.U."/>
            <person name="Rao P."/>
            <person name="Ye M."/>
            <person name="Lei B."/>
            <person name="Liao W."/>
            <person name="Wang J."/>
            <person name="Ji L."/>
            <person name="Li Y."/>
            <person name="Guo B."/>
            <person name="Mustafa N.S."/>
            <person name="Li S."/>
            <person name="Yun Q."/>
            <person name="Keller S.R."/>
            <person name="Mao J."/>
            <person name="Zhang R."/>
            <person name="Strauss S.H."/>
        </authorList>
    </citation>
    <scope>NUCLEOTIDE SEQUENCE</scope>
    <source>
        <strain evidence="2">GM15</strain>
        <tissue evidence="2">Leaf</tissue>
    </source>
</reference>
<dbReference type="PANTHER" id="PTHR46835:SF3">
    <property type="entry name" value="BASIC-LEUCINE ZIPPER (BZIP) TRANSCRIPTION FACTOR FAMILY PROTEIN"/>
    <property type="match status" value="1"/>
</dbReference>
<organism evidence="2 3">
    <name type="scientific">Populus tomentosa</name>
    <name type="common">Chinese white poplar</name>
    <dbReference type="NCBI Taxonomy" id="118781"/>
    <lineage>
        <taxon>Eukaryota</taxon>
        <taxon>Viridiplantae</taxon>
        <taxon>Streptophyta</taxon>
        <taxon>Embryophyta</taxon>
        <taxon>Tracheophyta</taxon>
        <taxon>Spermatophyta</taxon>
        <taxon>Magnoliopsida</taxon>
        <taxon>eudicotyledons</taxon>
        <taxon>Gunneridae</taxon>
        <taxon>Pentapetalae</taxon>
        <taxon>rosids</taxon>
        <taxon>fabids</taxon>
        <taxon>Malpighiales</taxon>
        <taxon>Salicaceae</taxon>
        <taxon>Saliceae</taxon>
        <taxon>Populus</taxon>
    </lineage>
</organism>
<evidence type="ECO:0008006" key="4">
    <source>
        <dbReference type="Google" id="ProtNLM"/>
    </source>
</evidence>
<feature type="region of interest" description="Disordered" evidence="1">
    <location>
        <begin position="138"/>
        <end position="221"/>
    </location>
</feature>
<gene>
    <name evidence="2" type="ORF">POTOM_049949</name>
</gene>
<dbReference type="EMBL" id="JAAWWB010000029">
    <property type="protein sequence ID" value="KAG6747544.1"/>
    <property type="molecule type" value="Genomic_DNA"/>
</dbReference>
<feature type="compositionally biased region" description="Low complexity" evidence="1">
    <location>
        <begin position="153"/>
        <end position="171"/>
    </location>
</feature>
<feature type="compositionally biased region" description="Polar residues" evidence="1">
    <location>
        <begin position="202"/>
        <end position="212"/>
    </location>
</feature>
<feature type="region of interest" description="Disordered" evidence="1">
    <location>
        <begin position="327"/>
        <end position="347"/>
    </location>
</feature>
<evidence type="ECO:0000313" key="3">
    <source>
        <dbReference type="Proteomes" id="UP000886885"/>
    </source>
</evidence>
<name>A0A8X8C9L2_POPTO</name>
<sequence length="361" mass="40920">METFSFCPKENPARTSGNPVEMIFPPYSTDCISTCAIESSEGFLRPVEGESHHQRASSDSFLVEQLSWLDDLLDEPDLPLYKSHRRSSSDSVAFLDTPSKTFRKEETTLKTSAAAGGPTWEFHHTINYHEISWKTSFHSGSTPDKEKNKSRESPLISVTSSSSGIVPSTDSITLQDFAPREPAGVGLPSKPIVKQNQDDSEVSSNVNHNPCKSKTDSKRAKQQFAQRSRLRKLQYIAQLERSAEGSQVSANLEYLYRQSLILGLENQALRQRLDSLSQEQLAKYRNLSIICTCGVHMLLNTVEQDMLEKEIARLAFLYHQKQQQQQWPRQQKQKQNEQQNYSSHNLSISRGVESQMTNLYT</sequence>
<dbReference type="InterPro" id="IPR044797">
    <property type="entry name" value="At4g06598-like"/>
</dbReference>
<accession>A0A8X8C9L2</accession>
<dbReference type="PANTHER" id="PTHR46835">
    <property type="entry name" value="BASIC-LEUCINE ZIPPER (BZIP) TRANSCRIPTION FACTOR FAMILY PROTEIN-RELATED"/>
    <property type="match status" value="1"/>
</dbReference>
<evidence type="ECO:0000313" key="2">
    <source>
        <dbReference type="EMBL" id="KAG6747544.1"/>
    </source>
</evidence>
<evidence type="ECO:0000256" key="1">
    <source>
        <dbReference type="SAM" id="MobiDB-lite"/>
    </source>
</evidence>
<feature type="compositionally biased region" description="Basic and acidic residues" evidence="1">
    <location>
        <begin position="143"/>
        <end position="152"/>
    </location>
</feature>
<dbReference type="OrthoDB" id="1878267at2759"/>
<keyword evidence="3" id="KW-1185">Reference proteome</keyword>